<dbReference type="RefSeq" id="WP_088215392.1">
    <property type="nucleotide sequence ID" value="NZ_NIPW01000014.1"/>
</dbReference>
<evidence type="ECO:0000256" key="4">
    <source>
        <dbReference type="ARBA" id="ARBA00022496"/>
    </source>
</evidence>
<accession>A0A212ABM0</accession>
<dbReference type="GO" id="GO:0030288">
    <property type="term" value="C:outer membrane-bounded periplasmic space"/>
    <property type="evidence" value="ECO:0007669"/>
    <property type="project" value="TreeGrafter"/>
</dbReference>
<dbReference type="Proteomes" id="UP000196878">
    <property type="component" value="Unassembled WGS sequence"/>
</dbReference>
<sequence>MPLFPALPRCAPRPLSRRRVLLGAAGVLAAPQVLRAAGEGGLRFRHAMGEIVLPAPARRVVSLGANTQDPLLALGVVPVAIRRWYGDYNYGVWPWAQDRLGDASPVVIGGEISAETVASLRPDLIVGIGSGMSGDEYALLSQIAPVLMQAEGTTAYGTSWQAMTEVLGRATGREAEAGRLVAGLEAEFAAIRARHPDWQGMTAVAAWQDSGQTGAFTADDTRARFLREIGFGQPAGLRELSAIDGFYTTISSEDFTPIDADLLVWISDFARAPDIAALPMRRTMRAFREGREILADTVLTGALSFGTVLSLPYALREIEPEIVLAVDGDPATVVPSAARAGLAP</sequence>
<dbReference type="PANTHER" id="PTHR30532">
    <property type="entry name" value="IRON III DICITRATE-BINDING PERIPLASMIC PROTEIN"/>
    <property type="match status" value="1"/>
</dbReference>
<evidence type="ECO:0000313" key="8">
    <source>
        <dbReference type="Proteomes" id="UP000196878"/>
    </source>
</evidence>
<comment type="subcellular location">
    <subcellularLocation>
        <location evidence="1">Cell envelope</location>
    </subcellularLocation>
</comment>
<evidence type="ECO:0000256" key="1">
    <source>
        <dbReference type="ARBA" id="ARBA00004196"/>
    </source>
</evidence>
<reference evidence="7 8" key="1">
    <citation type="submission" date="2016-12" db="EMBL/GenBank/DDBJ databases">
        <title>Comparison of Traditional DNA-DNA Hybridization with In Silico Genomic Analysis.</title>
        <authorList>
            <person name="Nicholson A.C."/>
            <person name="Humrighouse B.W."/>
            <person name="Graziano J."/>
            <person name="Lasker B."/>
            <person name="Whitney A.M."/>
            <person name="Mcquiston J.R."/>
        </authorList>
    </citation>
    <scope>NUCLEOTIDE SEQUENCE [LARGE SCALE GENOMIC DNA]</scope>
    <source>
        <strain evidence="7 8">H2240</strain>
    </source>
</reference>
<proteinExistence type="inferred from homology"/>
<dbReference type="InterPro" id="IPR002491">
    <property type="entry name" value="ABC_transptr_periplasmic_BD"/>
</dbReference>
<keyword evidence="4" id="KW-0408">Iron</keyword>
<evidence type="ECO:0000256" key="5">
    <source>
        <dbReference type="ARBA" id="ARBA00022729"/>
    </source>
</evidence>
<protein>
    <submittedName>
        <fullName evidence="7">Twin-arginine translocation pathway signal protein</fullName>
    </submittedName>
</protein>
<dbReference type="PANTHER" id="PTHR30532:SF24">
    <property type="entry name" value="FERRIC ENTEROBACTIN-BINDING PERIPLASMIC PROTEIN FEPB"/>
    <property type="match status" value="1"/>
</dbReference>
<keyword evidence="3" id="KW-0813">Transport</keyword>
<gene>
    <name evidence="7" type="ORF">CDV49_09960</name>
</gene>
<keyword evidence="4" id="KW-0406">Ion transport</keyword>
<dbReference type="PROSITE" id="PS50983">
    <property type="entry name" value="FE_B12_PBP"/>
    <property type="match status" value="1"/>
</dbReference>
<name>A0A212ABM0_9RHOB</name>
<dbReference type="OrthoDB" id="1846031at2"/>
<evidence type="ECO:0000313" key="7">
    <source>
        <dbReference type="EMBL" id="OWJ78015.1"/>
    </source>
</evidence>
<evidence type="ECO:0000256" key="2">
    <source>
        <dbReference type="ARBA" id="ARBA00008814"/>
    </source>
</evidence>
<comment type="similarity">
    <text evidence="2">Belongs to the bacterial solute-binding protein 8 family.</text>
</comment>
<dbReference type="InterPro" id="IPR051313">
    <property type="entry name" value="Bact_iron-sidero_bind"/>
</dbReference>
<dbReference type="GO" id="GO:1901678">
    <property type="term" value="P:iron coordination entity transport"/>
    <property type="evidence" value="ECO:0007669"/>
    <property type="project" value="UniProtKB-ARBA"/>
</dbReference>
<feature type="domain" description="Fe/B12 periplasmic-binding" evidence="6">
    <location>
        <begin position="59"/>
        <end position="326"/>
    </location>
</feature>
<evidence type="ECO:0000256" key="3">
    <source>
        <dbReference type="ARBA" id="ARBA00022448"/>
    </source>
</evidence>
<keyword evidence="8" id="KW-1185">Reference proteome</keyword>
<dbReference type="Pfam" id="PF01497">
    <property type="entry name" value="Peripla_BP_2"/>
    <property type="match status" value="1"/>
</dbReference>
<evidence type="ECO:0000259" key="6">
    <source>
        <dbReference type="PROSITE" id="PS50983"/>
    </source>
</evidence>
<dbReference type="AlphaFoldDB" id="A0A212ABM0"/>
<dbReference type="Gene3D" id="3.40.50.1980">
    <property type="entry name" value="Nitrogenase molybdenum iron protein domain"/>
    <property type="match status" value="2"/>
</dbReference>
<dbReference type="SUPFAM" id="SSF53807">
    <property type="entry name" value="Helical backbone' metal receptor"/>
    <property type="match status" value="1"/>
</dbReference>
<comment type="caution">
    <text evidence="7">The sequence shown here is derived from an EMBL/GenBank/DDBJ whole genome shotgun (WGS) entry which is preliminary data.</text>
</comment>
<keyword evidence="4" id="KW-0410">Iron transport</keyword>
<organism evidence="7 8">
    <name type="scientific">Haematobacter genomosp. 1</name>
    <dbReference type="NCBI Taxonomy" id="366618"/>
    <lineage>
        <taxon>Bacteria</taxon>
        <taxon>Pseudomonadati</taxon>
        <taxon>Pseudomonadota</taxon>
        <taxon>Alphaproteobacteria</taxon>
        <taxon>Rhodobacterales</taxon>
        <taxon>Paracoccaceae</taxon>
        <taxon>Haematobacter</taxon>
    </lineage>
</organism>
<dbReference type="EMBL" id="NIPW01000014">
    <property type="protein sequence ID" value="OWJ78015.1"/>
    <property type="molecule type" value="Genomic_DNA"/>
</dbReference>
<keyword evidence="5" id="KW-0732">Signal</keyword>